<feature type="transmembrane region" description="Helical" evidence="1">
    <location>
        <begin position="132"/>
        <end position="155"/>
    </location>
</feature>
<keyword evidence="1" id="KW-0812">Transmembrane</keyword>
<feature type="transmembrane region" description="Helical" evidence="1">
    <location>
        <begin position="167"/>
        <end position="188"/>
    </location>
</feature>
<dbReference type="AlphaFoldDB" id="M0BIT9"/>
<dbReference type="GO" id="GO:0080120">
    <property type="term" value="P:CAAX-box protein maturation"/>
    <property type="evidence" value="ECO:0007669"/>
    <property type="project" value="UniProtKB-ARBA"/>
</dbReference>
<sequence length="211" mass="22953">MALDPSPAPTWVHVFLGFPLLLVGYFSVVIGSATAAGYEYRPKHDDVLYLPFIVIASAAFYISDVTSVPIPVDGWFVVFLPLGVAMYALDIFVWSWWVGVPIERGTEETVWKLPIVFGAIGEEYLYRGVLAVLIASIGTIWYVVLSGVLFGINHFSKGRSEIVFKSVNGIVYALCFLATGSLLAPVLAHVGYNVAYVSFVAGGVRFPTVHG</sequence>
<organism evidence="3 4">
    <name type="scientific">Halovivax asiaticus JCM 14624</name>
    <dbReference type="NCBI Taxonomy" id="1227490"/>
    <lineage>
        <taxon>Archaea</taxon>
        <taxon>Methanobacteriati</taxon>
        <taxon>Methanobacteriota</taxon>
        <taxon>Stenosarchaea group</taxon>
        <taxon>Halobacteria</taxon>
        <taxon>Halobacteriales</taxon>
        <taxon>Natrialbaceae</taxon>
        <taxon>Halovivax</taxon>
    </lineage>
</organism>
<feature type="domain" description="CAAX prenyl protease 2/Lysostaphin resistance protein A-like" evidence="2">
    <location>
        <begin position="114"/>
        <end position="194"/>
    </location>
</feature>
<evidence type="ECO:0000313" key="4">
    <source>
        <dbReference type="Proteomes" id="UP000011560"/>
    </source>
</evidence>
<keyword evidence="3" id="KW-0645">Protease</keyword>
<keyword evidence="3" id="KW-0378">Hydrolase</keyword>
<dbReference type="Proteomes" id="UP000011560">
    <property type="component" value="Unassembled WGS sequence"/>
</dbReference>
<feature type="transmembrane region" description="Helical" evidence="1">
    <location>
        <begin position="12"/>
        <end position="35"/>
    </location>
</feature>
<protein>
    <submittedName>
        <fullName evidence="3">CAAX amino terminal protease</fullName>
    </submittedName>
</protein>
<evidence type="ECO:0000313" key="3">
    <source>
        <dbReference type="EMBL" id="ELZ10816.1"/>
    </source>
</evidence>
<keyword evidence="1" id="KW-0472">Membrane</keyword>
<accession>M0BIT9</accession>
<dbReference type="Pfam" id="PF02517">
    <property type="entry name" value="Rce1-like"/>
    <property type="match status" value="1"/>
</dbReference>
<dbReference type="InterPro" id="IPR003675">
    <property type="entry name" value="Rce1/LyrA-like_dom"/>
</dbReference>
<keyword evidence="4" id="KW-1185">Reference proteome</keyword>
<comment type="caution">
    <text evidence="3">The sequence shown here is derived from an EMBL/GenBank/DDBJ whole genome shotgun (WGS) entry which is preliminary data.</text>
</comment>
<dbReference type="OrthoDB" id="350015at2157"/>
<keyword evidence="1" id="KW-1133">Transmembrane helix</keyword>
<feature type="transmembrane region" description="Helical" evidence="1">
    <location>
        <begin position="75"/>
        <end position="97"/>
    </location>
</feature>
<gene>
    <name evidence="3" type="ORF">C479_08393</name>
</gene>
<reference evidence="3 4" key="1">
    <citation type="journal article" date="2014" name="PLoS Genet.">
        <title>Phylogenetically driven sequencing of extremely halophilic archaea reveals strategies for static and dynamic osmo-response.</title>
        <authorList>
            <person name="Becker E.A."/>
            <person name="Seitzer P.M."/>
            <person name="Tritt A."/>
            <person name="Larsen D."/>
            <person name="Krusor M."/>
            <person name="Yao A.I."/>
            <person name="Wu D."/>
            <person name="Madern D."/>
            <person name="Eisen J.A."/>
            <person name="Darling A.E."/>
            <person name="Facciotti M.T."/>
        </authorList>
    </citation>
    <scope>NUCLEOTIDE SEQUENCE [LARGE SCALE GENOMIC DNA]</scope>
    <source>
        <strain evidence="3 4">JCM 14624</strain>
    </source>
</reference>
<dbReference type="GO" id="GO:0006508">
    <property type="term" value="P:proteolysis"/>
    <property type="evidence" value="ECO:0007669"/>
    <property type="project" value="UniProtKB-KW"/>
</dbReference>
<evidence type="ECO:0000259" key="2">
    <source>
        <dbReference type="Pfam" id="PF02517"/>
    </source>
</evidence>
<name>M0BIT9_9EURY</name>
<dbReference type="GO" id="GO:0004175">
    <property type="term" value="F:endopeptidase activity"/>
    <property type="evidence" value="ECO:0007669"/>
    <property type="project" value="UniProtKB-ARBA"/>
</dbReference>
<proteinExistence type="predicted"/>
<feature type="transmembrane region" description="Helical" evidence="1">
    <location>
        <begin position="47"/>
        <end position="63"/>
    </location>
</feature>
<dbReference type="EMBL" id="AOIQ01000014">
    <property type="protein sequence ID" value="ELZ10816.1"/>
    <property type="molecule type" value="Genomic_DNA"/>
</dbReference>
<evidence type="ECO:0000256" key="1">
    <source>
        <dbReference type="SAM" id="Phobius"/>
    </source>
</evidence>